<comment type="similarity">
    <text evidence="1 3">Belongs to the HAD-like hydrolase superfamily. S-2-haloalkanoic acid dehalogenase family.</text>
</comment>
<dbReference type="InterPro" id="IPR006328">
    <property type="entry name" value="2-HAD"/>
</dbReference>
<dbReference type="EMBL" id="CP013235">
    <property type="protein sequence ID" value="AMP08043.1"/>
    <property type="molecule type" value="Genomic_DNA"/>
</dbReference>
<protein>
    <recommendedName>
        <fullName evidence="3">(S)-2-haloacid dehalogenase</fullName>
        <ecNumber evidence="3">3.8.1.2</ecNumber>
    </recommendedName>
    <alternativeName>
        <fullName evidence="3">2-haloalkanoic acid dehalogenase</fullName>
    </alternativeName>
    <alternativeName>
        <fullName evidence="3">Halocarboxylic acid halidohydrolase</fullName>
    </alternativeName>
    <alternativeName>
        <fullName evidence="3">L-2-haloacid dehalogenase</fullName>
    </alternativeName>
</protein>
<dbReference type="OrthoDB" id="264363at2"/>
<reference evidence="4 5" key="1">
    <citation type="submission" date="2015-11" db="EMBL/GenBank/DDBJ databases">
        <title>Exploring the genomic traits of fungus-feeding bacterial genus Collimonas.</title>
        <authorList>
            <person name="Song C."/>
            <person name="Schmidt R."/>
            <person name="de Jager V."/>
            <person name="Krzyzanowska D."/>
            <person name="Jongedijk E."/>
            <person name="Cankar K."/>
            <person name="Beekwilder J."/>
            <person name="van Veen A."/>
            <person name="de Boer W."/>
            <person name="van Veen J.A."/>
            <person name="Garbeva P."/>
        </authorList>
    </citation>
    <scope>NUCLEOTIDE SEQUENCE [LARGE SCALE GENOMIC DNA]</scope>
    <source>
        <strain evidence="4 5">Ter282</strain>
    </source>
</reference>
<dbReference type="PANTHER" id="PTHR43316">
    <property type="entry name" value="HYDROLASE, HALOACID DELAHOGENASE-RELATED"/>
    <property type="match status" value="1"/>
</dbReference>
<dbReference type="CDD" id="cd02588">
    <property type="entry name" value="HAD_L2-DEX"/>
    <property type="match status" value="1"/>
</dbReference>
<dbReference type="InterPro" id="IPR023214">
    <property type="entry name" value="HAD_sf"/>
</dbReference>
<dbReference type="SUPFAM" id="SSF56784">
    <property type="entry name" value="HAD-like"/>
    <property type="match status" value="1"/>
</dbReference>
<keyword evidence="5" id="KW-1185">Reference proteome</keyword>
<name>A0A127PKA6_9BURK</name>
<dbReference type="PATRIC" id="fig|279058.17.peg.240"/>
<sequence>MNHINGIVFDLYGTLYDVHSVARLCDSYHPGRGREISAVWRQKQLEYTWLRSLMGHYADFEQATYDALVFTSGQLKLPLDAAAQLALCNAYLELAPYPEVPAALGRLQAMGLQLAILSNGSPHSIHSVVTQSGLAARFSHLISADEVRIFKPHGSVYQLAEDHMKRDRSELLFVSSNAWDASGARHFGFPVCWINRAGNTFDELGQSPDHVVGGLDQLADWIAAPRNN</sequence>
<gene>
    <name evidence="4" type="primary">dehII</name>
    <name evidence="4" type="ORF">CAter282_0219</name>
</gene>
<dbReference type="SFLD" id="SFLDF00045">
    <property type="entry name" value="2-haloacid_dehalogenase"/>
    <property type="match status" value="1"/>
</dbReference>
<evidence type="ECO:0000256" key="1">
    <source>
        <dbReference type="ARBA" id="ARBA00008106"/>
    </source>
</evidence>
<dbReference type="NCBIfam" id="TIGR01493">
    <property type="entry name" value="HAD-SF-IA-v2"/>
    <property type="match status" value="1"/>
</dbReference>
<dbReference type="EC" id="3.8.1.2" evidence="3"/>
<dbReference type="GO" id="GO:0018784">
    <property type="term" value="F:(S)-2-haloacid dehalogenase activity"/>
    <property type="evidence" value="ECO:0007669"/>
    <property type="project" value="UniProtKB-UniRule"/>
</dbReference>
<dbReference type="InterPro" id="IPR006439">
    <property type="entry name" value="HAD-SF_hydro_IA"/>
</dbReference>
<dbReference type="Gene3D" id="3.40.50.1000">
    <property type="entry name" value="HAD superfamily/HAD-like"/>
    <property type="match status" value="1"/>
</dbReference>
<evidence type="ECO:0000313" key="5">
    <source>
        <dbReference type="Proteomes" id="UP000071778"/>
    </source>
</evidence>
<dbReference type="InterPro" id="IPR051540">
    <property type="entry name" value="S-2-haloacid_dehalogenase"/>
</dbReference>
<comment type="catalytic activity">
    <reaction evidence="3">
        <text>an (S)-2-haloacid + H2O = a (2R)-2-hydroxycarboxylate + a halide anion + H(+)</text>
        <dbReference type="Rhea" id="RHEA:11192"/>
        <dbReference type="ChEBI" id="CHEBI:15377"/>
        <dbReference type="ChEBI" id="CHEBI:15378"/>
        <dbReference type="ChEBI" id="CHEBI:16042"/>
        <dbReference type="ChEBI" id="CHEBI:58314"/>
        <dbReference type="ChEBI" id="CHEBI:137405"/>
        <dbReference type="EC" id="3.8.1.2"/>
    </reaction>
</comment>
<dbReference type="InterPro" id="IPR023198">
    <property type="entry name" value="PGP-like_dom2"/>
</dbReference>
<keyword evidence="2 3" id="KW-0378">Hydrolase</keyword>
<dbReference type="SFLD" id="SFLDG01135">
    <property type="entry name" value="C1.5.6:_HAD__Beta-PGM__Phospha"/>
    <property type="match status" value="1"/>
</dbReference>
<dbReference type="SFLD" id="SFLDG01129">
    <property type="entry name" value="C1.5:_HAD__Beta-PGM__Phosphata"/>
    <property type="match status" value="1"/>
</dbReference>
<dbReference type="PRINTS" id="PR00413">
    <property type="entry name" value="HADHALOGNASE"/>
</dbReference>
<evidence type="ECO:0000256" key="3">
    <source>
        <dbReference type="RuleBase" id="RU368077"/>
    </source>
</evidence>
<evidence type="ECO:0000256" key="2">
    <source>
        <dbReference type="ARBA" id="ARBA00022801"/>
    </source>
</evidence>
<proteinExistence type="inferred from homology"/>
<evidence type="ECO:0000313" key="4">
    <source>
        <dbReference type="EMBL" id="AMP08043.1"/>
    </source>
</evidence>
<comment type="function">
    <text evidence="3">Catalyzes the hydrolytic dehalogenation of small (S)-2-haloalkanoic acids to yield the corresponding (R)-2-hydroxyalkanoic acids.</text>
</comment>
<accession>A0A127PKA6</accession>
<dbReference type="NCBIfam" id="TIGR01428">
    <property type="entry name" value="HAD_type_II"/>
    <property type="match status" value="1"/>
</dbReference>
<dbReference type="RefSeq" id="WP_061531948.1">
    <property type="nucleotide sequence ID" value="NZ_CP013233.1"/>
</dbReference>
<dbReference type="AlphaFoldDB" id="A0A127PKA6"/>
<dbReference type="Pfam" id="PF00702">
    <property type="entry name" value="Hydrolase"/>
    <property type="match status" value="1"/>
</dbReference>
<organism evidence="4 5">
    <name type="scientific">Collimonas arenae</name>
    <dbReference type="NCBI Taxonomy" id="279058"/>
    <lineage>
        <taxon>Bacteria</taxon>
        <taxon>Pseudomonadati</taxon>
        <taxon>Pseudomonadota</taxon>
        <taxon>Betaproteobacteria</taxon>
        <taxon>Burkholderiales</taxon>
        <taxon>Oxalobacteraceae</taxon>
        <taxon>Collimonas</taxon>
    </lineage>
</organism>
<dbReference type="PANTHER" id="PTHR43316:SF3">
    <property type="entry name" value="HALOACID DEHALOGENASE, TYPE II (AFU_ORTHOLOGUE AFUA_2G07750)-RELATED"/>
    <property type="match status" value="1"/>
</dbReference>
<dbReference type="SFLD" id="SFLDS00003">
    <property type="entry name" value="Haloacid_Dehalogenase"/>
    <property type="match status" value="1"/>
</dbReference>
<dbReference type="InterPro" id="IPR036412">
    <property type="entry name" value="HAD-like_sf"/>
</dbReference>
<dbReference type="Gene3D" id="1.10.150.240">
    <property type="entry name" value="Putative phosphatase, domain 2"/>
    <property type="match status" value="1"/>
</dbReference>
<dbReference type="Proteomes" id="UP000071778">
    <property type="component" value="Chromosome"/>
</dbReference>